<dbReference type="AlphaFoldDB" id="A0A3N4IRE5"/>
<sequence>MPEANKNISPAAPKCKAASDPRYSIFLPTNQPDIKKNDKKKGAAQCGHRPLRLHKASLDKAETDDILHDSYLAII</sequence>
<proteinExistence type="predicted"/>
<dbReference type="Proteomes" id="UP000276215">
    <property type="component" value="Unassembled WGS sequence"/>
</dbReference>
<reference evidence="2 4" key="1">
    <citation type="journal article" date="2018" name="Nat. Ecol. Evol.">
        <title>Pezizomycetes genomes reveal the molecular basis of ectomycorrhizal truffle lifestyle.</title>
        <authorList>
            <person name="Murat C."/>
            <person name="Payen T."/>
            <person name="Noel B."/>
            <person name="Kuo A."/>
            <person name="Morin E."/>
            <person name="Chen J."/>
            <person name="Kohler A."/>
            <person name="Krizsan K."/>
            <person name="Balestrini R."/>
            <person name="Da Silva C."/>
            <person name="Montanini B."/>
            <person name="Hainaut M."/>
            <person name="Levati E."/>
            <person name="Barry K.W."/>
            <person name="Belfiori B."/>
            <person name="Cichocki N."/>
            <person name="Clum A."/>
            <person name="Dockter R.B."/>
            <person name="Fauchery L."/>
            <person name="Guy J."/>
            <person name="Iotti M."/>
            <person name="Le Tacon F."/>
            <person name="Lindquist E.A."/>
            <person name="Lipzen A."/>
            <person name="Malagnac F."/>
            <person name="Mello A."/>
            <person name="Molinier V."/>
            <person name="Miyauchi S."/>
            <person name="Poulain J."/>
            <person name="Riccioni C."/>
            <person name="Rubini A."/>
            <person name="Sitrit Y."/>
            <person name="Splivallo R."/>
            <person name="Traeger S."/>
            <person name="Wang M."/>
            <person name="Zifcakova L."/>
            <person name="Wipf D."/>
            <person name="Zambonelli A."/>
            <person name="Paolocci F."/>
            <person name="Nowrousian M."/>
            <person name="Ottonello S."/>
            <person name="Baldrian P."/>
            <person name="Spatafora J.W."/>
            <person name="Henrissat B."/>
            <person name="Nagy L.G."/>
            <person name="Aury J.M."/>
            <person name="Wincker P."/>
            <person name="Grigoriev I.V."/>
            <person name="Bonfante P."/>
            <person name="Martin F.M."/>
        </authorList>
    </citation>
    <scope>NUCLEOTIDE SEQUENCE [LARGE SCALE GENOMIC DNA]</scope>
    <source>
        <strain evidence="2 4">120613-1</strain>
    </source>
</reference>
<feature type="non-terminal residue" evidence="2">
    <location>
        <position position="75"/>
    </location>
</feature>
<dbReference type="EMBL" id="ML121103">
    <property type="protein sequence ID" value="RPA88403.1"/>
    <property type="molecule type" value="Genomic_DNA"/>
</dbReference>
<evidence type="ECO:0000256" key="1">
    <source>
        <dbReference type="SAM" id="MobiDB-lite"/>
    </source>
</evidence>
<evidence type="ECO:0000313" key="4">
    <source>
        <dbReference type="Proteomes" id="UP000276215"/>
    </source>
</evidence>
<evidence type="ECO:0000313" key="2">
    <source>
        <dbReference type="EMBL" id="RPA88376.1"/>
    </source>
</evidence>
<name>A0A3N4IRE5_9PEZI</name>
<dbReference type="EMBL" id="ML121202">
    <property type="protein sequence ID" value="RPA88376.1"/>
    <property type="molecule type" value="Genomic_DNA"/>
</dbReference>
<evidence type="ECO:0000313" key="3">
    <source>
        <dbReference type="EMBL" id="RPA88403.1"/>
    </source>
</evidence>
<organism evidence="2 4">
    <name type="scientific">Choiromyces venosus 120613-1</name>
    <dbReference type="NCBI Taxonomy" id="1336337"/>
    <lineage>
        <taxon>Eukaryota</taxon>
        <taxon>Fungi</taxon>
        <taxon>Dikarya</taxon>
        <taxon>Ascomycota</taxon>
        <taxon>Pezizomycotina</taxon>
        <taxon>Pezizomycetes</taxon>
        <taxon>Pezizales</taxon>
        <taxon>Tuberaceae</taxon>
        <taxon>Choiromyces</taxon>
    </lineage>
</organism>
<feature type="region of interest" description="Disordered" evidence="1">
    <location>
        <begin position="28"/>
        <end position="47"/>
    </location>
</feature>
<protein>
    <submittedName>
        <fullName evidence="2">Uncharacterized protein</fullName>
    </submittedName>
</protein>
<keyword evidence="4" id="KW-1185">Reference proteome</keyword>
<accession>A0A3N4IRE5</accession>
<gene>
    <name evidence="3" type="ORF">L873DRAFT_1824557</name>
    <name evidence="2" type="ORF">L873DRAFT_1824577</name>
</gene>